<comment type="caution">
    <text evidence="1">The sequence shown here is derived from an EMBL/GenBank/DDBJ whole genome shotgun (WGS) entry which is preliminary data.</text>
</comment>
<evidence type="ECO:0000313" key="1">
    <source>
        <dbReference type="EMBL" id="KAG5619779.1"/>
    </source>
</evidence>
<organism evidence="1 2">
    <name type="scientific">Solanum commersonii</name>
    <name type="common">Commerson's wild potato</name>
    <name type="synonym">Commerson's nightshade</name>
    <dbReference type="NCBI Taxonomy" id="4109"/>
    <lineage>
        <taxon>Eukaryota</taxon>
        <taxon>Viridiplantae</taxon>
        <taxon>Streptophyta</taxon>
        <taxon>Embryophyta</taxon>
        <taxon>Tracheophyta</taxon>
        <taxon>Spermatophyta</taxon>
        <taxon>Magnoliopsida</taxon>
        <taxon>eudicotyledons</taxon>
        <taxon>Gunneridae</taxon>
        <taxon>Pentapetalae</taxon>
        <taxon>asterids</taxon>
        <taxon>lamiids</taxon>
        <taxon>Solanales</taxon>
        <taxon>Solanaceae</taxon>
        <taxon>Solanoideae</taxon>
        <taxon>Solaneae</taxon>
        <taxon>Solanum</taxon>
    </lineage>
</organism>
<sequence>MSIMKFGGNKRLSMKFFGRTLEHNKEQRQSLADGEHTWQIHCEIKYRIMKRLHLQQLLTTWWNHKVRIFQGNSSYHTVGIGEEEKLKKAWKIYYTTMKQQC</sequence>
<keyword evidence="2" id="KW-1185">Reference proteome</keyword>
<dbReference type="EMBL" id="JACXVP010000002">
    <property type="protein sequence ID" value="KAG5619779.1"/>
    <property type="molecule type" value="Genomic_DNA"/>
</dbReference>
<evidence type="ECO:0000313" key="2">
    <source>
        <dbReference type="Proteomes" id="UP000824120"/>
    </source>
</evidence>
<proteinExistence type="predicted"/>
<name>A0A9J6A668_SOLCO</name>
<protein>
    <submittedName>
        <fullName evidence="1">Uncharacterized protein</fullName>
    </submittedName>
</protein>
<reference evidence="1 2" key="1">
    <citation type="submission" date="2020-09" db="EMBL/GenBank/DDBJ databases">
        <title>De no assembly of potato wild relative species, Solanum commersonii.</title>
        <authorList>
            <person name="Cho K."/>
        </authorList>
    </citation>
    <scope>NUCLEOTIDE SEQUENCE [LARGE SCALE GENOMIC DNA]</scope>
    <source>
        <strain evidence="1">LZ3.2</strain>
        <tissue evidence="1">Leaf</tissue>
    </source>
</reference>
<dbReference type="Proteomes" id="UP000824120">
    <property type="component" value="Chromosome 2"/>
</dbReference>
<gene>
    <name evidence="1" type="ORF">H5410_004997</name>
</gene>
<dbReference type="AlphaFoldDB" id="A0A9J6A668"/>
<accession>A0A9J6A668</accession>